<protein>
    <submittedName>
        <fullName evidence="1">SDR family NAD(P)-dependent oxidoreductase</fullName>
    </submittedName>
</protein>
<sequence length="60" mass="6445">MGRTAFRRRGRVRQDGRVTSRAVLVTGGSRGIGRAVVKAFAAGGDRVAIHHRDSAELAEE</sequence>
<name>A0ABW3ABK6_9ACTN</name>
<comment type="caution">
    <text evidence="1">The sequence shown here is derived from an EMBL/GenBank/DDBJ whole genome shotgun (WGS) entry which is preliminary data.</text>
</comment>
<gene>
    <name evidence="1" type="ORF">ACFQZ8_30845</name>
</gene>
<evidence type="ECO:0000313" key="1">
    <source>
        <dbReference type="EMBL" id="MFD0788333.1"/>
    </source>
</evidence>
<keyword evidence="2" id="KW-1185">Reference proteome</keyword>
<dbReference type="Proteomes" id="UP001597053">
    <property type="component" value="Unassembled WGS sequence"/>
</dbReference>
<dbReference type="Pfam" id="PF00106">
    <property type="entry name" value="adh_short"/>
    <property type="match status" value="1"/>
</dbReference>
<organism evidence="1 2">
    <name type="scientific">Micromonospora azadirachtae</name>
    <dbReference type="NCBI Taxonomy" id="1970735"/>
    <lineage>
        <taxon>Bacteria</taxon>
        <taxon>Bacillati</taxon>
        <taxon>Actinomycetota</taxon>
        <taxon>Actinomycetes</taxon>
        <taxon>Micromonosporales</taxon>
        <taxon>Micromonosporaceae</taxon>
        <taxon>Micromonospora</taxon>
    </lineage>
</organism>
<dbReference type="SUPFAM" id="SSF51735">
    <property type="entry name" value="NAD(P)-binding Rossmann-fold domains"/>
    <property type="match status" value="1"/>
</dbReference>
<dbReference type="InterPro" id="IPR002347">
    <property type="entry name" value="SDR_fam"/>
</dbReference>
<dbReference type="EMBL" id="JBHTHM010002693">
    <property type="protein sequence ID" value="MFD0788333.1"/>
    <property type="molecule type" value="Genomic_DNA"/>
</dbReference>
<dbReference type="Gene3D" id="3.40.50.720">
    <property type="entry name" value="NAD(P)-binding Rossmann-like Domain"/>
    <property type="match status" value="1"/>
</dbReference>
<evidence type="ECO:0000313" key="2">
    <source>
        <dbReference type="Proteomes" id="UP001597053"/>
    </source>
</evidence>
<dbReference type="InterPro" id="IPR036291">
    <property type="entry name" value="NAD(P)-bd_dom_sf"/>
</dbReference>
<reference evidence="2" key="1">
    <citation type="journal article" date="2019" name="Int. J. Syst. Evol. Microbiol.">
        <title>The Global Catalogue of Microorganisms (GCM) 10K type strain sequencing project: providing services to taxonomists for standard genome sequencing and annotation.</title>
        <authorList>
            <consortium name="The Broad Institute Genomics Platform"/>
            <consortium name="The Broad Institute Genome Sequencing Center for Infectious Disease"/>
            <person name="Wu L."/>
            <person name="Ma J."/>
        </authorList>
    </citation>
    <scope>NUCLEOTIDE SEQUENCE [LARGE SCALE GENOMIC DNA]</scope>
    <source>
        <strain evidence="2">JCM 32148</strain>
    </source>
</reference>
<accession>A0ABW3ABK6</accession>
<proteinExistence type="predicted"/>
<feature type="non-terminal residue" evidence="1">
    <location>
        <position position="60"/>
    </location>
</feature>